<sequence>MESSSFSPKRILTLLLILIVNVSLFSQEQVLPEMPALDPVKPQKQDRPKPRIFRYNRLTIQEDPYKAPSSIPRDFVPPQNSTLLFSTELKSDRLLENKESIVVFKSSFSKQVLETYYEILIFNLNHKMLQNQKTDAKSLYLVEVFGRKTVAISIVPSEKGSLVKLFHRTSGGF</sequence>
<comment type="caution">
    <text evidence="1">The sequence shown here is derived from an EMBL/GenBank/DDBJ whole genome shotgun (WGS) entry which is preliminary data.</text>
</comment>
<gene>
    <name evidence="1" type="ORF">EHO59_14465</name>
</gene>
<reference evidence="1" key="1">
    <citation type="journal article" date="2019" name="PLoS Negl. Trop. Dis.">
        <title>Revisiting the worldwide diversity of Leptospira species in the environment.</title>
        <authorList>
            <person name="Vincent A.T."/>
            <person name="Schiettekatte O."/>
            <person name="Bourhy P."/>
            <person name="Veyrier F.J."/>
            <person name="Picardeau M."/>
        </authorList>
    </citation>
    <scope>NUCLEOTIDE SEQUENCE [LARGE SCALE GENOMIC DNA]</scope>
    <source>
        <strain evidence="1">SSS9</strain>
    </source>
</reference>
<name>A0A4R9FL40_9LEPT</name>
<proteinExistence type="predicted"/>
<keyword evidence="2" id="KW-1185">Reference proteome</keyword>
<evidence type="ECO:0000313" key="2">
    <source>
        <dbReference type="Proteomes" id="UP000297453"/>
    </source>
</evidence>
<dbReference type="Proteomes" id="UP000297453">
    <property type="component" value="Unassembled WGS sequence"/>
</dbReference>
<dbReference type="AlphaFoldDB" id="A0A4R9FL40"/>
<protein>
    <submittedName>
        <fullName evidence="1">Uncharacterized protein</fullName>
    </submittedName>
</protein>
<dbReference type="EMBL" id="RQEP01000019">
    <property type="protein sequence ID" value="TGJ99083.1"/>
    <property type="molecule type" value="Genomic_DNA"/>
</dbReference>
<organism evidence="1 2">
    <name type="scientific">Leptospira semungkisensis</name>
    <dbReference type="NCBI Taxonomy" id="2484985"/>
    <lineage>
        <taxon>Bacteria</taxon>
        <taxon>Pseudomonadati</taxon>
        <taxon>Spirochaetota</taxon>
        <taxon>Spirochaetia</taxon>
        <taxon>Leptospirales</taxon>
        <taxon>Leptospiraceae</taxon>
        <taxon>Leptospira</taxon>
    </lineage>
</organism>
<dbReference type="RefSeq" id="WP_135589176.1">
    <property type="nucleotide sequence ID" value="NZ_RQEP01000019.1"/>
</dbReference>
<evidence type="ECO:0000313" key="1">
    <source>
        <dbReference type="EMBL" id="TGJ99083.1"/>
    </source>
</evidence>
<dbReference type="OrthoDB" id="343062at2"/>
<accession>A0A4R9FL40</accession>